<accession>A0A1G6LEF1</accession>
<dbReference type="Pfam" id="PF01370">
    <property type="entry name" value="Epimerase"/>
    <property type="match status" value="1"/>
</dbReference>
<evidence type="ECO:0000313" key="3">
    <source>
        <dbReference type="Proteomes" id="UP000199452"/>
    </source>
</evidence>
<dbReference type="InterPro" id="IPR036291">
    <property type="entry name" value="NAD(P)-bd_dom_sf"/>
</dbReference>
<keyword evidence="3" id="KW-1185">Reference proteome</keyword>
<dbReference type="AlphaFoldDB" id="A0A1G6LEF1"/>
<evidence type="ECO:0000259" key="1">
    <source>
        <dbReference type="Pfam" id="PF01370"/>
    </source>
</evidence>
<sequence length="301" mass="33119">MKILITGAAGYIGSELCRYYTNQLSISTVIAYDNFSKGANGLLDAGINRKKLQTFKADILDNFKLRKALSGIDLVIHAAGVGSTYNTADKDIHHYEQVNHWGTAELVGILEEKKIIRLIYLSTTDVIGYTTQADNISQSQHISAFASSLGRAEEEIERLIARKRATILRIGEVVGKSPNQDTESPLNNMVADAILLNRVQIIGNGNNQFPYTHMGSIIGACDAIISEKLDCGTYNLVDGNTMLREAADIIMESIPELEVVFVAHHFQPAASEVSNSLPESIKKEIPLQESLMMFLESFQVK</sequence>
<reference evidence="2 3" key="1">
    <citation type="submission" date="2016-09" db="EMBL/GenBank/DDBJ databases">
        <authorList>
            <person name="Capua I."/>
            <person name="De Benedictis P."/>
            <person name="Joannis T."/>
            <person name="Lombin L.H."/>
            <person name="Cattoli G."/>
        </authorList>
    </citation>
    <scope>NUCLEOTIDE SEQUENCE [LARGE SCALE GENOMIC DNA]</scope>
    <source>
        <strain evidence="2 3">A7P-90m</strain>
    </source>
</reference>
<dbReference type="OrthoDB" id="329806at2"/>
<proteinExistence type="predicted"/>
<dbReference type="InterPro" id="IPR001509">
    <property type="entry name" value="Epimerase_deHydtase"/>
</dbReference>
<evidence type="ECO:0000313" key="2">
    <source>
        <dbReference type="EMBL" id="SDC41621.1"/>
    </source>
</evidence>
<gene>
    <name evidence="2" type="ORF">SAMN05216323_103043</name>
</gene>
<dbReference type="Proteomes" id="UP000199452">
    <property type="component" value="Unassembled WGS sequence"/>
</dbReference>
<dbReference type="CDD" id="cd08946">
    <property type="entry name" value="SDR_e"/>
    <property type="match status" value="1"/>
</dbReference>
<dbReference type="STRING" id="1640674.SAMN05216323_103043"/>
<dbReference type="Gene3D" id="3.40.50.720">
    <property type="entry name" value="NAD(P)-binding Rossmann-like Domain"/>
    <property type="match status" value="1"/>
</dbReference>
<dbReference type="RefSeq" id="WP_092438241.1">
    <property type="nucleotide sequence ID" value="NZ_FMYP01000030.1"/>
</dbReference>
<dbReference type="EMBL" id="FMYP01000030">
    <property type="protein sequence ID" value="SDC41621.1"/>
    <property type="molecule type" value="Genomic_DNA"/>
</dbReference>
<organism evidence="2 3">
    <name type="scientific">Williamwhitmania taraxaci</name>
    <dbReference type="NCBI Taxonomy" id="1640674"/>
    <lineage>
        <taxon>Bacteria</taxon>
        <taxon>Pseudomonadati</taxon>
        <taxon>Bacteroidota</taxon>
        <taxon>Bacteroidia</taxon>
        <taxon>Bacteroidales</taxon>
        <taxon>Williamwhitmaniaceae</taxon>
        <taxon>Williamwhitmania</taxon>
    </lineage>
</organism>
<name>A0A1G6LEF1_9BACT</name>
<dbReference type="SUPFAM" id="SSF51735">
    <property type="entry name" value="NAD(P)-binding Rossmann-fold domains"/>
    <property type="match status" value="1"/>
</dbReference>
<feature type="domain" description="NAD-dependent epimerase/dehydratase" evidence="1">
    <location>
        <begin position="3"/>
        <end position="235"/>
    </location>
</feature>
<dbReference type="InterPro" id="IPR050177">
    <property type="entry name" value="Lipid_A_modif_metabolic_enz"/>
</dbReference>
<dbReference type="PANTHER" id="PTHR43245">
    <property type="entry name" value="BIFUNCTIONAL POLYMYXIN RESISTANCE PROTEIN ARNA"/>
    <property type="match status" value="1"/>
</dbReference>
<protein>
    <submittedName>
        <fullName evidence="2">UDP-glucose 4-epimerase</fullName>
    </submittedName>
</protein>